<accession>G9BBX0</accession>
<comment type="caution">
    <text evidence="13">Lacks conserved residue(s) required for the propagation of feature annotation.</text>
</comment>
<evidence type="ECO:0000313" key="18">
    <source>
        <dbReference type="EMBL" id="AEO92034.1"/>
    </source>
</evidence>
<dbReference type="Pfam" id="PF01534">
    <property type="entry name" value="Frizzled"/>
    <property type="match status" value="1"/>
</dbReference>
<keyword evidence="9 14" id="KW-0472">Membrane</keyword>
<feature type="transmembrane region" description="Helical" evidence="14">
    <location>
        <begin position="315"/>
        <end position="338"/>
    </location>
</feature>
<dbReference type="PRINTS" id="PR00489">
    <property type="entry name" value="FRIZZLED"/>
</dbReference>
<feature type="disulfide bond" evidence="13">
    <location>
        <begin position="51"/>
        <end position="97"/>
    </location>
</feature>
<dbReference type="EMBL" id="HQ322502">
    <property type="protein sequence ID" value="AEO92034.1"/>
    <property type="molecule type" value="mRNA"/>
</dbReference>
<dbReference type="CDD" id="cd15034">
    <property type="entry name" value="7tmF_FZD1_2_7-like"/>
    <property type="match status" value="1"/>
</dbReference>
<dbReference type="GO" id="GO:0017147">
    <property type="term" value="F:Wnt-protein binding"/>
    <property type="evidence" value="ECO:0007669"/>
    <property type="project" value="TreeGrafter"/>
</dbReference>
<keyword evidence="3" id="KW-0217">Developmental protein</keyword>
<dbReference type="GO" id="GO:0005886">
    <property type="term" value="C:plasma membrane"/>
    <property type="evidence" value="ECO:0007669"/>
    <property type="project" value="UniProtKB-SubCell"/>
</dbReference>
<dbReference type="PROSITE" id="PS50038">
    <property type="entry name" value="FZ"/>
    <property type="match status" value="1"/>
</dbReference>
<dbReference type="CDD" id="cd07458">
    <property type="entry name" value="CRD_FZ1_like"/>
    <property type="match status" value="1"/>
</dbReference>
<dbReference type="PANTHER" id="PTHR11309">
    <property type="entry name" value="FRIZZLED"/>
    <property type="match status" value="1"/>
</dbReference>
<evidence type="ECO:0000259" key="17">
    <source>
        <dbReference type="PROSITE" id="PS50261"/>
    </source>
</evidence>
<sequence length="570" mass="64539">MGWMKGEKRHLAGGFLLTLMVVFFGSANAQLADYNEGITHGRCEAITIPLCEDMPYNMTIMPNLLNHQHQEDAGLEVHQFYPLVKVQCSEDLKNFLCSMYAPVCTLLESALPPCKSLCLSARNGCESLMNKFGFSWPASLSCDQFPEGGLCFDRNRTEERVTIPSTKTPNITKPTEPSVTKDIPFTCPLQLTVDHDWDYSFMRAQNCGAPCNMYFHTEKEQKFARYWVGCWAFVCAVSSLFTVLTFLIDRSRFRYPERPIIFLSGCYFVISVVFIAGFFLEDRVSCNKPYLPGGGSTLVQGAKQQWCTILFMLLYFFQMASCLWWVVLSLTWFLAAGLKWGHEAIERNSQYFHFAAWSIPAGKTIGVLATGQVDGDSLSGVCYTGIRDMNALRGFILAPLFVYLIIGSLFLCAGFIALFRIRTFMKSDGNKTDKLEKLMIRIGIFSLLYTVPATIVIGCYIYEQANREVWEWFWLLGNCHRYSFACPQNLPSWVSIESLQESLSFLGARQSLNLPGPDYLVFIVKYLMMLIVGITSSVWVWSGKTLRSWTQFYSRLCNLSSHPKGAPANV</sequence>
<dbReference type="SMART" id="SM01330">
    <property type="entry name" value="Frizzled"/>
    <property type="match status" value="1"/>
</dbReference>
<dbReference type="SUPFAM" id="SSF63501">
    <property type="entry name" value="Frizzled cysteine-rich domain"/>
    <property type="match status" value="1"/>
</dbReference>
<dbReference type="PANTHER" id="PTHR11309:SF47">
    <property type="entry name" value="FRIZZLED"/>
    <property type="match status" value="1"/>
</dbReference>
<dbReference type="InterPro" id="IPR020067">
    <property type="entry name" value="Frizzled_dom"/>
</dbReference>
<dbReference type="FunFam" id="1.10.2000.10:FF:000016">
    <property type="entry name" value="Frizzled"/>
    <property type="match status" value="1"/>
</dbReference>
<reference evidence="18" key="1">
    <citation type="submission" date="2010-09" db="EMBL/GenBank/DDBJ databases">
        <authorList>
            <person name="Croce J."/>
            <person name="Lhomond G."/>
        </authorList>
    </citation>
    <scope>NUCLEOTIDE SEQUENCE</scope>
</reference>
<proteinExistence type="evidence at transcript level"/>
<keyword evidence="6 14" id="KW-0812">Transmembrane</keyword>
<evidence type="ECO:0000256" key="9">
    <source>
        <dbReference type="ARBA" id="ARBA00023136"/>
    </source>
</evidence>
<dbReference type="InterPro" id="IPR000539">
    <property type="entry name" value="Frizzled/Smoothened_7TM"/>
</dbReference>
<feature type="transmembrane region" description="Helical" evidence="14">
    <location>
        <begin position="391"/>
        <end position="419"/>
    </location>
</feature>
<evidence type="ECO:0000256" key="13">
    <source>
        <dbReference type="PROSITE-ProRule" id="PRU00090"/>
    </source>
</evidence>
<evidence type="ECO:0000256" key="2">
    <source>
        <dbReference type="ARBA" id="ARBA00008077"/>
    </source>
</evidence>
<evidence type="ECO:0000259" key="16">
    <source>
        <dbReference type="PROSITE" id="PS50038"/>
    </source>
</evidence>
<keyword evidence="8 14" id="KW-1133">Transmembrane helix</keyword>
<evidence type="ECO:0000256" key="10">
    <source>
        <dbReference type="ARBA" id="ARBA00023157"/>
    </source>
</evidence>
<dbReference type="Gene3D" id="1.10.2000.10">
    <property type="entry name" value="Frizzled cysteine-rich domain"/>
    <property type="match status" value="1"/>
</dbReference>
<evidence type="ECO:0000256" key="6">
    <source>
        <dbReference type="ARBA" id="ARBA00022692"/>
    </source>
</evidence>
<evidence type="ECO:0000256" key="1">
    <source>
        <dbReference type="ARBA" id="ARBA00004651"/>
    </source>
</evidence>
<organism evidence="18">
    <name type="scientific">Paracentrotus lividus</name>
    <name type="common">Common sea urchin</name>
    <dbReference type="NCBI Taxonomy" id="7656"/>
    <lineage>
        <taxon>Eukaryota</taxon>
        <taxon>Metazoa</taxon>
        <taxon>Echinodermata</taxon>
        <taxon>Eleutherozoa</taxon>
        <taxon>Echinozoa</taxon>
        <taxon>Echinoidea</taxon>
        <taxon>Euechinoidea</taxon>
        <taxon>Echinacea</taxon>
        <taxon>Camarodonta</taxon>
        <taxon>Echinidea</taxon>
        <taxon>Echinidae</taxon>
        <taxon>Paracentrotus</taxon>
    </lineage>
</organism>
<dbReference type="InterPro" id="IPR017981">
    <property type="entry name" value="GPCR_2-like_7TM"/>
</dbReference>
<feature type="transmembrane region" description="Helical" evidence="14">
    <location>
        <begin position="260"/>
        <end position="280"/>
    </location>
</feature>
<feature type="chain" id="PRO_5003519731" evidence="15">
    <location>
        <begin position="30"/>
        <end position="570"/>
    </location>
</feature>
<dbReference type="Gene3D" id="1.20.1070.10">
    <property type="entry name" value="Rhodopsin 7-helix transmembrane proteins"/>
    <property type="match status" value="1"/>
</dbReference>
<feature type="transmembrane region" description="Helical" evidence="14">
    <location>
        <begin position="519"/>
        <end position="541"/>
    </location>
</feature>
<keyword evidence="12" id="KW-0325">Glycoprotein</keyword>
<keyword evidence="11" id="KW-0675">Receptor</keyword>
<keyword evidence="10 13" id="KW-1015">Disulfide bond</keyword>
<keyword evidence="4" id="KW-1003">Cell membrane</keyword>
<dbReference type="FunFam" id="1.20.1070.10:FF:000029">
    <property type="entry name" value="Frizzled class receptor 2"/>
    <property type="match status" value="1"/>
</dbReference>
<dbReference type="InterPro" id="IPR015526">
    <property type="entry name" value="Frizzled/SFRP"/>
</dbReference>
<comment type="similarity">
    <text evidence="2">Belongs to the G-protein coupled receptor Fz/Smo family.</text>
</comment>
<dbReference type="SMART" id="SM00063">
    <property type="entry name" value="FRI"/>
    <property type="match status" value="1"/>
</dbReference>
<evidence type="ECO:0000256" key="3">
    <source>
        <dbReference type="ARBA" id="ARBA00022473"/>
    </source>
</evidence>
<dbReference type="InterPro" id="IPR036790">
    <property type="entry name" value="Frizzled_dom_sf"/>
</dbReference>
<feature type="domain" description="G-protein coupled receptors family 2 profile 2" evidence="17">
    <location>
        <begin position="224"/>
        <end position="548"/>
    </location>
</feature>
<reference evidence="18" key="2">
    <citation type="journal article" date="2012" name="Development">
        <title>Frizzled1/2/7 signaling directs beta-catenin nuclearisation and initiates endoderm specification in macromeres during sea urchin embryogenesis.</title>
        <authorList>
            <person name="Lhomond G."/>
            <person name="McClay D.R."/>
            <person name="Gache C."/>
            <person name="Croce J.C."/>
        </authorList>
    </citation>
    <scope>NUCLEOTIDE SEQUENCE</scope>
</reference>
<evidence type="ECO:0000256" key="14">
    <source>
        <dbReference type="SAM" id="Phobius"/>
    </source>
</evidence>
<dbReference type="GO" id="GO:0035567">
    <property type="term" value="P:non-canonical Wnt signaling pathway"/>
    <property type="evidence" value="ECO:0007669"/>
    <property type="project" value="TreeGrafter"/>
</dbReference>
<dbReference type="Pfam" id="PF01392">
    <property type="entry name" value="Fz"/>
    <property type="match status" value="1"/>
</dbReference>
<dbReference type="PROSITE" id="PS50261">
    <property type="entry name" value="G_PROTEIN_RECEP_F2_4"/>
    <property type="match status" value="1"/>
</dbReference>
<dbReference type="GO" id="GO:0060070">
    <property type="term" value="P:canonical Wnt signaling pathway"/>
    <property type="evidence" value="ECO:0007669"/>
    <property type="project" value="TreeGrafter"/>
</dbReference>
<keyword evidence="5" id="KW-0879">Wnt signaling pathway</keyword>
<comment type="subcellular location">
    <subcellularLocation>
        <location evidence="1">Cell membrane</location>
        <topology evidence="1">Multi-pass membrane protein</topology>
    </subcellularLocation>
</comment>
<name>G9BBX0_PARLI</name>
<evidence type="ECO:0000256" key="11">
    <source>
        <dbReference type="ARBA" id="ARBA00023170"/>
    </source>
</evidence>
<dbReference type="AlphaFoldDB" id="G9BBX0"/>
<evidence type="ECO:0000256" key="15">
    <source>
        <dbReference type="SAM" id="SignalP"/>
    </source>
</evidence>
<feature type="disulfide bond" evidence="13">
    <location>
        <begin position="118"/>
        <end position="142"/>
    </location>
</feature>
<feature type="transmembrane region" description="Helical" evidence="14">
    <location>
        <begin position="440"/>
        <end position="463"/>
    </location>
</feature>
<evidence type="ECO:0000256" key="8">
    <source>
        <dbReference type="ARBA" id="ARBA00022989"/>
    </source>
</evidence>
<dbReference type="GO" id="GO:0042813">
    <property type="term" value="F:Wnt receptor activity"/>
    <property type="evidence" value="ECO:0007669"/>
    <property type="project" value="TreeGrafter"/>
</dbReference>
<evidence type="ECO:0000256" key="7">
    <source>
        <dbReference type="ARBA" id="ARBA00022729"/>
    </source>
</evidence>
<feature type="disulfide bond" evidence="13">
    <location>
        <begin position="43"/>
        <end position="104"/>
    </location>
</feature>
<evidence type="ECO:0000256" key="4">
    <source>
        <dbReference type="ARBA" id="ARBA00022475"/>
    </source>
</evidence>
<evidence type="ECO:0000256" key="12">
    <source>
        <dbReference type="ARBA" id="ARBA00023180"/>
    </source>
</evidence>
<protein>
    <submittedName>
        <fullName evidence="18">Frizzled7</fullName>
    </submittedName>
</protein>
<feature type="signal peptide" evidence="15">
    <location>
        <begin position="1"/>
        <end position="29"/>
    </location>
</feature>
<keyword evidence="7 15" id="KW-0732">Signal</keyword>
<evidence type="ECO:0000256" key="5">
    <source>
        <dbReference type="ARBA" id="ARBA00022687"/>
    </source>
</evidence>
<feature type="domain" description="FZ" evidence="16">
    <location>
        <begin position="38"/>
        <end position="154"/>
    </location>
</feature>
<feature type="transmembrane region" description="Helical" evidence="14">
    <location>
        <begin position="226"/>
        <end position="248"/>
    </location>
</feature>